<dbReference type="SUPFAM" id="SSF47616">
    <property type="entry name" value="GST C-terminal domain-like"/>
    <property type="match status" value="1"/>
</dbReference>
<organism evidence="4 5">
    <name type="scientific">Aureococcus anophagefferens</name>
    <name type="common">Harmful bloom alga</name>
    <dbReference type="NCBI Taxonomy" id="44056"/>
    <lineage>
        <taxon>Eukaryota</taxon>
        <taxon>Sar</taxon>
        <taxon>Stramenopiles</taxon>
        <taxon>Ochrophyta</taxon>
        <taxon>Pelagophyceae</taxon>
        <taxon>Pelagomonadales</taxon>
        <taxon>Pelagomonadaceae</taxon>
        <taxon>Aureococcus</taxon>
    </lineage>
</organism>
<proteinExistence type="predicted"/>
<dbReference type="PANTHER" id="PTHR32419">
    <property type="entry name" value="GLUTATHIONYL-HYDROQUINONE REDUCTASE"/>
    <property type="match status" value="1"/>
</dbReference>
<evidence type="ECO:0000313" key="5">
    <source>
        <dbReference type="Proteomes" id="UP001363151"/>
    </source>
</evidence>
<feature type="signal peptide" evidence="2">
    <location>
        <begin position="1"/>
        <end position="15"/>
    </location>
</feature>
<dbReference type="Gene3D" id="3.40.30.10">
    <property type="entry name" value="Glutaredoxin"/>
    <property type="match status" value="1"/>
</dbReference>
<protein>
    <submittedName>
        <fullName evidence="4">Ascorbate-dependent glutathione dehydrogenase</fullName>
    </submittedName>
</protein>
<dbReference type="InterPro" id="IPR016639">
    <property type="entry name" value="GST_Omega/GSH"/>
</dbReference>
<dbReference type="Gene3D" id="1.20.1050.10">
    <property type="match status" value="1"/>
</dbReference>
<keyword evidence="2" id="KW-0732">Signal</keyword>
<dbReference type="SUPFAM" id="SSF52833">
    <property type="entry name" value="Thioredoxin-like"/>
    <property type="match status" value="1"/>
</dbReference>
<evidence type="ECO:0000259" key="3">
    <source>
        <dbReference type="Pfam" id="PF13409"/>
    </source>
</evidence>
<feature type="domain" description="GST N-terminal" evidence="3">
    <location>
        <begin position="105"/>
        <end position="195"/>
    </location>
</feature>
<evidence type="ECO:0000313" key="4">
    <source>
        <dbReference type="EMBL" id="KAK7240133.1"/>
    </source>
</evidence>
<dbReference type="InterPro" id="IPR004045">
    <property type="entry name" value="Glutathione_S-Trfase_N"/>
</dbReference>
<reference evidence="4 5" key="1">
    <citation type="submission" date="2024-03" db="EMBL/GenBank/DDBJ databases">
        <title>Aureococcus anophagefferens CCMP1851 and Kratosvirus quantuckense: Draft genome of a second virus-susceptible host strain in the model system.</title>
        <authorList>
            <person name="Chase E."/>
            <person name="Truchon A.R."/>
            <person name="Schepens W."/>
            <person name="Wilhelm S.W."/>
        </authorList>
    </citation>
    <scope>NUCLEOTIDE SEQUENCE [LARGE SCALE GENOMIC DNA]</scope>
    <source>
        <strain evidence="4 5">CCMP1851</strain>
    </source>
</reference>
<feature type="chain" id="PRO_5046460552" evidence="2">
    <location>
        <begin position="16"/>
        <end position="318"/>
    </location>
</feature>
<accession>A0ABR1FWR2</accession>
<comment type="caution">
    <text evidence="4">The sequence shown here is derived from an EMBL/GenBank/DDBJ whole genome shotgun (WGS) entry which is preliminary data.</text>
</comment>
<feature type="region of interest" description="Disordered" evidence="1">
    <location>
        <begin position="299"/>
        <end position="318"/>
    </location>
</feature>
<gene>
    <name evidence="4" type="ORF">SO694_00117057</name>
</gene>
<dbReference type="Pfam" id="PF13409">
    <property type="entry name" value="GST_N_2"/>
    <property type="match status" value="1"/>
</dbReference>
<dbReference type="InterPro" id="IPR036249">
    <property type="entry name" value="Thioredoxin-like_sf"/>
</dbReference>
<dbReference type="InterPro" id="IPR036282">
    <property type="entry name" value="Glutathione-S-Trfase_C_sf"/>
</dbReference>
<name>A0ABR1FWR2_AURAN</name>
<dbReference type="EMBL" id="JBBJCI010000216">
    <property type="protein sequence ID" value="KAK7240133.1"/>
    <property type="molecule type" value="Genomic_DNA"/>
</dbReference>
<dbReference type="Proteomes" id="UP001363151">
    <property type="component" value="Unassembled WGS sequence"/>
</dbReference>
<evidence type="ECO:0000256" key="1">
    <source>
        <dbReference type="SAM" id="MobiDB-lite"/>
    </source>
</evidence>
<dbReference type="Pfam" id="PF13410">
    <property type="entry name" value="GST_C_2"/>
    <property type="match status" value="1"/>
</dbReference>
<sequence length="318" mass="33962">MGLLKLLLAFASAHALVAPRRHTTHHRPLRAEKTSGLRLLEWLPSQKVLVTTARWGWREIWRLMMSELAPQTADGAYARPAPQRGTGATPALDADGAYVLYAGNACPWCHRAKLAVAVRGAEALVRVVELDDDPAKARRGGWSFSAACPDPVFGAADLKGVYDELGLEGRCTAPLLVDASGGFVSNESGDIVRALVEYAGPGAASDADLRPEALRGAIDAWNDEIYESINNGVYRAGFATRQAPYERAVADVFAGLEAVDAALARTAFVAGDALSEADLRLLPTIERFDAAACARCPASRTRSTSRPPRGPTTRASSR</sequence>
<evidence type="ECO:0000256" key="2">
    <source>
        <dbReference type="SAM" id="SignalP"/>
    </source>
</evidence>
<keyword evidence="5" id="KW-1185">Reference proteome</keyword>
<dbReference type="PANTHER" id="PTHR32419:SF6">
    <property type="entry name" value="GLUTATHIONE S-TRANSFERASE OMEGA-LIKE 1-RELATED"/>
    <property type="match status" value="1"/>
</dbReference>